<feature type="binding site" evidence="6">
    <location>
        <position position="142"/>
    </location>
    <ligand>
        <name>a divalent metal cation</name>
        <dbReference type="ChEBI" id="CHEBI:60240"/>
        <label>2</label>
        <note>catalytic</note>
    </ligand>
</feature>
<comment type="caution">
    <text evidence="9">The sequence shown here is derived from an EMBL/GenBank/DDBJ whole genome shotgun (WGS) entry which is preliminary data.</text>
</comment>
<dbReference type="PANTHER" id="PTHR43330:SF8">
    <property type="entry name" value="METHIONINE AMINOPEPTIDASE 1D, MITOCHONDRIAL"/>
    <property type="match status" value="1"/>
</dbReference>
<feature type="binding site" evidence="6">
    <location>
        <position position="113"/>
    </location>
    <ligand>
        <name>substrate</name>
    </ligand>
</feature>
<dbReference type="AlphaFoldDB" id="A0AB35U0G2"/>
<keyword evidence="4 6" id="KW-0479">Metal-binding</keyword>
<dbReference type="InterPro" id="IPR002467">
    <property type="entry name" value="Pept_M24A_MAP1"/>
</dbReference>
<comment type="catalytic activity">
    <reaction evidence="6 7">
        <text>Release of N-terminal amino acids, preferentially methionine, from peptides and arylamides.</text>
        <dbReference type="EC" id="3.4.11.18"/>
    </reaction>
</comment>
<evidence type="ECO:0000256" key="4">
    <source>
        <dbReference type="ARBA" id="ARBA00022723"/>
    </source>
</evidence>
<dbReference type="SUPFAM" id="SSF55920">
    <property type="entry name" value="Creatinase/aminopeptidase"/>
    <property type="match status" value="1"/>
</dbReference>
<feature type="domain" description="Peptidase M24" evidence="8">
    <location>
        <begin position="48"/>
        <end position="277"/>
    </location>
</feature>
<proteinExistence type="inferred from homology"/>
<dbReference type="EMBL" id="JALBUR010000001">
    <property type="protein sequence ID" value="MDX8418548.1"/>
    <property type="molecule type" value="Genomic_DNA"/>
</dbReference>
<feature type="binding site" evidence="6">
    <location>
        <position position="142"/>
    </location>
    <ligand>
        <name>a divalent metal cation</name>
        <dbReference type="ChEBI" id="CHEBI:60240"/>
        <label>1</label>
    </ligand>
</feature>
<feature type="binding site" evidence="6">
    <location>
        <position position="212"/>
    </location>
    <ligand>
        <name>substrate</name>
    </ligand>
</feature>
<keyword evidence="10" id="KW-1185">Reference proteome</keyword>
<evidence type="ECO:0000256" key="6">
    <source>
        <dbReference type="HAMAP-Rule" id="MF_01974"/>
    </source>
</evidence>
<evidence type="ECO:0000256" key="3">
    <source>
        <dbReference type="ARBA" id="ARBA00022670"/>
    </source>
</evidence>
<dbReference type="GO" id="GO:0046872">
    <property type="term" value="F:metal ion binding"/>
    <property type="evidence" value="ECO:0007669"/>
    <property type="project" value="UniProtKB-UniRule"/>
</dbReference>
<dbReference type="Gene3D" id="3.90.230.10">
    <property type="entry name" value="Creatinase/methionine aminopeptidase superfamily"/>
    <property type="match status" value="1"/>
</dbReference>
<comment type="subunit">
    <text evidence="6">Monomer.</text>
</comment>
<evidence type="ECO:0000256" key="7">
    <source>
        <dbReference type="RuleBase" id="RU003653"/>
    </source>
</evidence>
<dbReference type="InterPro" id="IPR001714">
    <property type="entry name" value="Pept_M24_MAP"/>
</dbReference>
<dbReference type="RefSeq" id="WP_108776116.1">
    <property type="nucleotide sequence ID" value="NZ_JALBUR010000001.1"/>
</dbReference>
<dbReference type="PANTHER" id="PTHR43330">
    <property type="entry name" value="METHIONINE AMINOPEPTIDASE"/>
    <property type="match status" value="1"/>
</dbReference>
<dbReference type="CDD" id="cd01086">
    <property type="entry name" value="MetAP1"/>
    <property type="match status" value="1"/>
</dbReference>
<evidence type="ECO:0000313" key="10">
    <source>
        <dbReference type="Proteomes" id="UP001286174"/>
    </source>
</evidence>
<feature type="binding site" evidence="6">
    <location>
        <position position="270"/>
    </location>
    <ligand>
        <name>a divalent metal cation</name>
        <dbReference type="ChEBI" id="CHEBI:60240"/>
        <label>2</label>
        <note>catalytic</note>
    </ligand>
</feature>
<feature type="binding site" evidence="6">
    <location>
        <position position="205"/>
    </location>
    <ligand>
        <name>a divalent metal cation</name>
        <dbReference type="ChEBI" id="CHEBI:60240"/>
        <label>2</label>
        <note>catalytic</note>
    </ligand>
</feature>
<gene>
    <name evidence="6 9" type="primary">map</name>
    <name evidence="9" type="ORF">MOZ60_00400</name>
</gene>
<dbReference type="EC" id="3.4.11.18" evidence="6 7"/>
<keyword evidence="2 6" id="KW-0031">Aminopeptidase</keyword>
<name>A0AB35U0G2_9FIRM</name>
<dbReference type="PRINTS" id="PR00599">
    <property type="entry name" value="MAPEPTIDASE"/>
</dbReference>
<dbReference type="InterPro" id="IPR000994">
    <property type="entry name" value="Pept_M24"/>
</dbReference>
<evidence type="ECO:0000256" key="5">
    <source>
        <dbReference type="ARBA" id="ARBA00022801"/>
    </source>
</evidence>
<evidence type="ECO:0000256" key="2">
    <source>
        <dbReference type="ARBA" id="ARBA00022438"/>
    </source>
</evidence>
<feature type="binding site" evidence="6">
    <location>
        <position position="270"/>
    </location>
    <ligand>
        <name>a divalent metal cation</name>
        <dbReference type="ChEBI" id="CHEBI:60240"/>
        <label>1</label>
    </ligand>
</feature>
<evidence type="ECO:0000256" key="1">
    <source>
        <dbReference type="ARBA" id="ARBA00002521"/>
    </source>
</evidence>
<feature type="binding site" evidence="6">
    <location>
        <position position="131"/>
    </location>
    <ligand>
        <name>a divalent metal cation</name>
        <dbReference type="ChEBI" id="CHEBI:60240"/>
        <label>1</label>
    </ligand>
</feature>
<protein>
    <recommendedName>
        <fullName evidence="6 7">Methionine aminopeptidase</fullName>
        <shortName evidence="6">MAP</shortName>
        <shortName evidence="6">MetAP</shortName>
        <ecNumber evidence="6 7">3.4.11.18</ecNumber>
    </recommendedName>
    <alternativeName>
        <fullName evidence="6">Peptidase M</fullName>
    </alternativeName>
</protein>
<dbReference type="InterPro" id="IPR036005">
    <property type="entry name" value="Creatinase/aminopeptidase-like"/>
</dbReference>
<comment type="similarity">
    <text evidence="6">Belongs to the peptidase M24A family. Methionine aminopeptidase type 1 subfamily.</text>
</comment>
<dbReference type="Pfam" id="PF00557">
    <property type="entry name" value="Peptidase_M24"/>
    <property type="match status" value="1"/>
</dbReference>
<dbReference type="Proteomes" id="UP001286174">
    <property type="component" value="Unassembled WGS sequence"/>
</dbReference>
<keyword evidence="3 6" id="KW-0645">Protease</keyword>
<dbReference type="NCBIfam" id="TIGR00500">
    <property type="entry name" value="met_pdase_I"/>
    <property type="match status" value="1"/>
</dbReference>
<evidence type="ECO:0000259" key="8">
    <source>
        <dbReference type="Pfam" id="PF00557"/>
    </source>
</evidence>
<dbReference type="GO" id="GO:0070006">
    <property type="term" value="F:metalloaminopeptidase activity"/>
    <property type="evidence" value="ECO:0007669"/>
    <property type="project" value="UniProtKB-UniRule"/>
</dbReference>
<comment type="cofactor">
    <cofactor evidence="6">
        <name>Co(2+)</name>
        <dbReference type="ChEBI" id="CHEBI:48828"/>
    </cofactor>
    <cofactor evidence="6">
        <name>Zn(2+)</name>
        <dbReference type="ChEBI" id="CHEBI:29105"/>
    </cofactor>
    <cofactor evidence="6">
        <name>Mn(2+)</name>
        <dbReference type="ChEBI" id="CHEBI:29035"/>
    </cofactor>
    <cofactor evidence="6">
        <name>Fe(2+)</name>
        <dbReference type="ChEBI" id="CHEBI:29033"/>
    </cofactor>
    <text evidence="6">Binds 2 divalent metal cations per subunit. Has a high-affinity and a low affinity metal-binding site. The true nature of the physiological cofactor is under debate. The enzyme is active with cobalt, zinc, manganese or divalent iron ions. Most likely, methionine aminopeptidases function as mononuclear Fe(2+)-metalloproteases under physiological conditions, and the catalytically relevant metal-binding site has been assigned to the histidine-containing high-affinity site.</text>
</comment>
<comment type="function">
    <text evidence="1 6">Removes the N-terminal methionine from nascent proteins. The N-terminal methionine is often cleaved when the second residue in the primary sequence is small and uncharged (Met-Ala-, Cys, Gly, Pro, Ser, Thr, or Val). Requires deformylation of the N(alpha)-formylated initiator methionine before it can be hydrolyzed.</text>
</comment>
<reference evidence="9 10" key="1">
    <citation type="submission" date="2022-03" db="EMBL/GenBank/DDBJ databases">
        <title>Novel taxa within the pig intestine.</title>
        <authorList>
            <person name="Wylensek D."/>
            <person name="Bishof K."/>
            <person name="Afrizal A."/>
            <person name="Clavel T."/>
        </authorList>
    </citation>
    <scope>NUCLEOTIDE SEQUENCE [LARGE SCALE GENOMIC DNA]</scope>
    <source>
        <strain evidence="9 10">CLA-KB-P133</strain>
    </source>
</reference>
<evidence type="ECO:0000313" key="9">
    <source>
        <dbReference type="EMBL" id="MDX8418548.1"/>
    </source>
</evidence>
<dbReference type="HAMAP" id="MF_01974">
    <property type="entry name" value="MetAP_1"/>
    <property type="match status" value="1"/>
</dbReference>
<organism evidence="9 10">
    <name type="scientific">Grylomicrobium aquisgranensis</name>
    <dbReference type="NCBI Taxonomy" id="2926318"/>
    <lineage>
        <taxon>Bacteria</taxon>
        <taxon>Bacillati</taxon>
        <taxon>Bacillota</taxon>
        <taxon>Erysipelotrichia</taxon>
        <taxon>Erysipelotrichales</taxon>
        <taxon>Erysipelotrichaceae</taxon>
        <taxon>Grylomicrobium</taxon>
    </lineage>
</organism>
<accession>A0AB35U0G2</accession>
<keyword evidence="5 6" id="KW-0378">Hydrolase</keyword>
<feature type="binding site" evidence="6">
    <location>
        <position position="238"/>
    </location>
    <ligand>
        <name>a divalent metal cation</name>
        <dbReference type="ChEBI" id="CHEBI:60240"/>
        <label>2</label>
        <note>catalytic</note>
    </ligand>
</feature>
<sequence length="285" mass="31577">MTDEELKESYFKSEPIPEHILEHMEHCRQQHMEVPDEKLIKRPSQIAGIREAGRINTLVLDAVAKEIHDGMSTQEIDDIVAKVTKDNDAICACLGFEGYPKNVCTSINDEVCHGIPARHRKIHDGDIINVDCTTIYHSYYGDASRMFMIGKVSPARERLVAETKKCLEIGMEAAKPWNTVGDIGAAIAKYAHHQGYSVVRELGGHGVGNGFHEDPFVAHIAKAHTGMVLVPGMVITIEPMINAGKAAVVIDPYNDWTIYTKDGSDSAQWEHTILITETGNEILSY</sequence>
<dbReference type="GO" id="GO:0004239">
    <property type="term" value="F:initiator methionyl aminopeptidase activity"/>
    <property type="evidence" value="ECO:0007669"/>
    <property type="project" value="UniProtKB-UniRule"/>
</dbReference>
<dbReference type="GO" id="GO:0006508">
    <property type="term" value="P:proteolysis"/>
    <property type="evidence" value="ECO:0007669"/>
    <property type="project" value="UniProtKB-KW"/>
</dbReference>